<dbReference type="Proteomes" id="UP001209570">
    <property type="component" value="Unassembled WGS sequence"/>
</dbReference>
<dbReference type="InterPro" id="IPR009851">
    <property type="entry name" value="Mod_r"/>
</dbReference>
<dbReference type="GO" id="GO:0000813">
    <property type="term" value="C:ESCRT I complex"/>
    <property type="evidence" value="ECO:0007669"/>
    <property type="project" value="TreeGrafter"/>
</dbReference>
<dbReference type="GO" id="GO:0006612">
    <property type="term" value="P:protein targeting to membrane"/>
    <property type="evidence" value="ECO:0007669"/>
    <property type="project" value="TreeGrafter"/>
</dbReference>
<dbReference type="PANTHER" id="PTHR13678:SF2">
    <property type="entry name" value="VACUOLAR PROTEIN SORTING-ASSOCIATED PROTEIN 37A"/>
    <property type="match status" value="1"/>
</dbReference>
<comment type="similarity">
    <text evidence="2">Belongs to the VPS37 family.</text>
</comment>
<dbReference type="EMBL" id="JAKCXM010000342">
    <property type="protein sequence ID" value="KAJ0395494.1"/>
    <property type="molecule type" value="Genomic_DNA"/>
</dbReference>
<accession>A0AAD5Q430</accession>
<organism evidence="10 11">
    <name type="scientific">Pythium insidiosum</name>
    <name type="common">Pythiosis disease agent</name>
    <dbReference type="NCBI Taxonomy" id="114742"/>
    <lineage>
        <taxon>Eukaryota</taxon>
        <taxon>Sar</taxon>
        <taxon>Stramenopiles</taxon>
        <taxon>Oomycota</taxon>
        <taxon>Peronosporomycetes</taxon>
        <taxon>Pythiales</taxon>
        <taxon>Pythiaceae</taxon>
        <taxon>Pythium</taxon>
    </lineage>
</organism>
<keyword evidence="7" id="KW-0175">Coiled coil</keyword>
<evidence type="ECO:0000259" key="9">
    <source>
        <dbReference type="PROSITE" id="PS51314"/>
    </source>
</evidence>
<evidence type="ECO:0000256" key="2">
    <source>
        <dbReference type="ARBA" id="ARBA00007617"/>
    </source>
</evidence>
<dbReference type="Pfam" id="PF07200">
    <property type="entry name" value="Mod_r"/>
    <property type="match status" value="1"/>
</dbReference>
<protein>
    <recommendedName>
        <fullName evidence="9">VPS37 C-terminal domain-containing protein</fullName>
    </recommendedName>
</protein>
<feature type="domain" description="VPS37 C-terminal" evidence="9">
    <location>
        <begin position="223"/>
        <end position="301"/>
    </location>
</feature>
<evidence type="ECO:0000313" key="10">
    <source>
        <dbReference type="EMBL" id="KAJ0395494.1"/>
    </source>
</evidence>
<keyword evidence="11" id="KW-1185">Reference proteome</keyword>
<evidence type="ECO:0000313" key="11">
    <source>
        <dbReference type="Proteomes" id="UP001209570"/>
    </source>
</evidence>
<name>A0AAD5Q430_PYTIN</name>
<reference evidence="10" key="1">
    <citation type="submission" date="2021-12" db="EMBL/GenBank/DDBJ databases">
        <title>Prjna785345.</title>
        <authorList>
            <person name="Rujirawat T."/>
            <person name="Krajaejun T."/>
        </authorList>
    </citation>
    <scope>NUCLEOTIDE SEQUENCE</scope>
    <source>
        <strain evidence="10">Pi057C3</strain>
    </source>
</reference>
<keyword evidence="5 6" id="KW-0653">Protein transport</keyword>
<evidence type="ECO:0000256" key="4">
    <source>
        <dbReference type="ARBA" id="ARBA00022753"/>
    </source>
</evidence>
<evidence type="ECO:0000256" key="7">
    <source>
        <dbReference type="SAM" id="Coils"/>
    </source>
</evidence>
<feature type="region of interest" description="Disordered" evidence="8">
    <location>
        <begin position="1"/>
        <end position="23"/>
    </location>
</feature>
<feature type="coiled-coil region" evidence="7">
    <location>
        <begin position="198"/>
        <end position="225"/>
    </location>
</feature>
<evidence type="ECO:0000256" key="1">
    <source>
        <dbReference type="ARBA" id="ARBA00004177"/>
    </source>
</evidence>
<dbReference type="AlphaFoldDB" id="A0AAD5Q430"/>
<dbReference type="InterPro" id="IPR037202">
    <property type="entry name" value="ESCRT_assembly_dom"/>
</dbReference>
<evidence type="ECO:0000256" key="5">
    <source>
        <dbReference type="ARBA" id="ARBA00022927"/>
    </source>
</evidence>
<dbReference type="GO" id="GO:0006623">
    <property type="term" value="P:protein targeting to vacuole"/>
    <property type="evidence" value="ECO:0007669"/>
    <property type="project" value="TreeGrafter"/>
</dbReference>
<dbReference type="SUPFAM" id="SSF140111">
    <property type="entry name" value="Endosomal sorting complex assembly domain"/>
    <property type="match status" value="1"/>
</dbReference>
<proteinExistence type="inferred from homology"/>
<feature type="compositionally biased region" description="Low complexity" evidence="8">
    <location>
        <begin position="90"/>
        <end position="99"/>
    </location>
</feature>
<keyword evidence="3 6" id="KW-0813">Transport</keyword>
<evidence type="ECO:0000256" key="3">
    <source>
        <dbReference type="ARBA" id="ARBA00022448"/>
    </source>
</evidence>
<comment type="caution">
    <text evidence="10">The sequence shown here is derived from an EMBL/GenBank/DDBJ whole genome shotgun (WGS) entry which is preliminary data.</text>
</comment>
<evidence type="ECO:0000256" key="6">
    <source>
        <dbReference type="PROSITE-ProRule" id="PRU00646"/>
    </source>
</evidence>
<evidence type="ECO:0000256" key="8">
    <source>
        <dbReference type="SAM" id="MobiDB-lite"/>
    </source>
</evidence>
<dbReference type="PANTHER" id="PTHR13678">
    <property type="entry name" value="VACUOLAR PROTEIN SORTING-ASSOCIATED PROTEIN 37"/>
    <property type="match status" value="1"/>
</dbReference>
<feature type="region of interest" description="Disordered" evidence="8">
    <location>
        <begin position="118"/>
        <end position="137"/>
    </location>
</feature>
<dbReference type="InterPro" id="IPR029012">
    <property type="entry name" value="Helix_hairpin_bin_sf"/>
</dbReference>
<keyword evidence="4" id="KW-0967">Endosome</keyword>
<feature type="region of interest" description="Disordered" evidence="8">
    <location>
        <begin position="87"/>
        <end position="109"/>
    </location>
</feature>
<dbReference type="PROSITE" id="PS51314">
    <property type="entry name" value="VPS37_C"/>
    <property type="match status" value="1"/>
</dbReference>
<gene>
    <name evidence="10" type="ORF">P43SY_002466</name>
</gene>
<dbReference type="Gene3D" id="1.10.287.660">
    <property type="entry name" value="Helix hairpin bin"/>
    <property type="match status" value="1"/>
</dbReference>
<comment type="subcellular location">
    <subcellularLocation>
        <location evidence="1">Endosome</location>
    </subcellularLocation>
</comment>
<dbReference type="GO" id="GO:0043162">
    <property type="term" value="P:ubiquitin-dependent protein catabolic process via the multivesicular body sorting pathway"/>
    <property type="evidence" value="ECO:0007669"/>
    <property type="project" value="TreeGrafter"/>
</dbReference>
<sequence length="301" mass="34088">MSFFFRQHPVTARPSAQETQQSELERLRGRQLASLVRAGGRAKNHQQTTFEVPVTDTQRGQLLLILTLPTEFPMKPPHIQITAELRRHAAAGASSAKQATPPPPPQQAYASQYQYPAMAATSQPPVPKPEQPKLQRSQMPTIPSVFPELDELPFAQLETLSADRHALKAFVKKIHTVQEFTKLREDVMTGNMGIAEKTLSYEEKMRQLQAEVRELSDTLRTSQQALAEKQMRQQRVVARHRPDALLEQLSAAAQDVDSTSDDIAHKFTHGEIDFQTFIAEYLPQRTLYHERTIKLGKVMQH</sequence>